<gene>
    <name evidence="1" type="ORF">JOL79_17905</name>
</gene>
<dbReference type="EMBL" id="JAFCNB010000009">
    <property type="protein sequence ID" value="MBP2705692.1"/>
    <property type="molecule type" value="Genomic_DNA"/>
</dbReference>
<accession>A0A940WKR2</accession>
<comment type="caution">
    <text evidence="1">The sequence shown here is derived from an EMBL/GenBank/DDBJ whole genome shotgun (WGS) entry which is preliminary data.</text>
</comment>
<dbReference type="Proteomes" id="UP000674234">
    <property type="component" value="Unassembled WGS sequence"/>
</dbReference>
<evidence type="ECO:0000313" key="1">
    <source>
        <dbReference type="EMBL" id="MBP2705692.1"/>
    </source>
</evidence>
<name>A0A940WKR2_9ACTN</name>
<reference evidence="1" key="1">
    <citation type="submission" date="2021-02" db="EMBL/GenBank/DDBJ databases">
        <title>Draft genome sequence of Microbispora sp. RL4-1S isolated from rice leaves in Thailand.</title>
        <authorList>
            <person name="Muangham S."/>
            <person name="Duangmal K."/>
        </authorList>
    </citation>
    <scope>NUCLEOTIDE SEQUENCE</scope>
    <source>
        <strain evidence="1">RL4-1S</strain>
    </source>
</reference>
<proteinExistence type="predicted"/>
<dbReference type="AlphaFoldDB" id="A0A940WKR2"/>
<protein>
    <submittedName>
        <fullName evidence="1">Uncharacterized protein</fullName>
    </submittedName>
</protein>
<organism evidence="1 2">
    <name type="scientific">Microbispora oryzae</name>
    <dbReference type="NCBI Taxonomy" id="2806554"/>
    <lineage>
        <taxon>Bacteria</taxon>
        <taxon>Bacillati</taxon>
        <taxon>Actinomycetota</taxon>
        <taxon>Actinomycetes</taxon>
        <taxon>Streptosporangiales</taxon>
        <taxon>Streptosporangiaceae</taxon>
        <taxon>Microbispora</taxon>
    </lineage>
</organism>
<sequence>MATDDDLVPNPRYQDLETALAAVREHLNVLETALDTACAQFGREAVWVGPAARDFGAELQGRRARIRSAVQQLLTELEGELRTTPSRVSRSSAAAAGWS</sequence>
<evidence type="ECO:0000313" key="2">
    <source>
        <dbReference type="Proteomes" id="UP000674234"/>
    </source>
</evidence>
<dbReference type="RefSeq" id="WP_210156979.1">
    <property type="nucleotide sequence ID" value="NZ_JAFCNB010000009.1"/>
</dbReference>
<keyword evidence="2" id="KW-1185">Reference proteome</keyword>